<name>A0A453NF46_AEGTS</name>
<accession>A0A453NF46</accession>
<dbReference type="AlphaFoldDB" id="A0A453NF46"/>
<dbReference type="Proteomes" id="UP000015105">
    <property type="component" value="Chromosome 6D"/>
</dbReference>
<dbReference type="InterPro" id="IPR011989">
    <property type="entry name" value="ARM-like"/>
</dbReference>
<dbReference type="Gramene" id="AET6Gv20353600.25">
    <property type="protein sequence ID" value="AET6Gv20353600.25"/>
    <property type="gene ID" value="AET6Gv20353600"/>
</dbReference>
<reference evidence="1" key="5">
    <citation type="journal article" date="2021" name="G3 (Bethesda)">
        <title>Aegilops tauschii genome assembly Aet v5.0 features greater sequence contiguity and improved annotation.</title>
        <authorList>
            <person name="Wang L."/>
            <person name="Zhu T."/>
            <person name="Rodriguez J.C."/>
            <person name="Deal K.R."/>
            <person name="Dubcovsky J."/>
            <person name="McGuire P.E."/>
            <person name="Lux T."/>
            <person name="Spannagl M."/>
            <person name="Mayer K.F.X."/>
            <person name="Baldrich P."/>
            <person name="Meyers B.C."/>
            <person name="Huo N."/>
            <person name="Gu Y.Q."/>
            <person name="Zhou H."/>
            <person name="Devos K.M."/>
            <person name="Bennetzen J.L."/>
            <person name="Unver T."/>
            <person name="Budak H."/>
            <person name="Gulick P.J."/>
            <person name="Galiba G."/>
            <person name="Kalapos B."/>
            <person name="Nelson D.R."/>
            <person name="Li P."/>
            <person name="You F.M."/>
            <person name="Luo M.C."/>
            <person name="Dvorak J."/>
        </authorList>
    </citation>
    <scope>NUCLEOTIDE SEQUENCE [LARGE SCALE GENOMIC DNA]</scope>
    <source>
        <strain evidence="1">cv. AL8/78</strain>
    </source>
</reference>
<dbReference type="Gene3D" id="1.25.10.10">
    <property type="entry name" value="Leucine-rich Repeat Variant"/>
    <property type="match status" value="1"/>
</dbReference>
<evidence type="ECO:0000313" key="2">
    <source>
        <dbReference type="Proteomes" id="UP000015105"/>
    </source>
</evidence>
<protein>
    <submittedName>
        <fullName evidence="1">Uncharacterized protein</fullName>
    </submittedName>
</protein>
<reference evidence="2" key="1">
    <citation type="journal article" date="2014" name="Science">
        <title>Ancient hybridizations among the ancestral genomes of bread wheat.</title>
        <authorList>
            <consortium name="International Wheat Genome Sequencing Consortium,"/>
            <person name="Marcussen T."/>
            <person name="Sandve S.R."/>
            <person name="Heier L."/>
            <person name="Spannagl M."/>
            <person name="Pfeifer M."/>
            <person name="Jakobsen K.S."/>
            <person name="Wulff B.B."/>
            <person name="Steuernagel B."/>
            <person name="Mayer K.F."/>
            <person name="Olsen O.A."/>
        </authorList>
    </citation>
    <scope>NUCLEOTIDE SEQUENCE [LARGE SCALE GENOMIC DNA]</scope>
    <source>
        <strain evidence="2">cv. AL8/78</strain>
    </source>
</reference>
<proteinExistence type="predicted"/>
<reference evidence="2" key="2">
    <citation type="journal article" date="2017" name="Nat. Plants">
        <title>The Aegilops tauschii genome reveals multiple impacts of transposons.</title>
        <authorList>
            <person name="Zhao G."/>
            <person name="Zou C."/>
            <person name="Li K."/>
            <person name="Wang K."/>
            <person name="Li T."/>
            <person name="Gao L."/>
            <person name="Zhang X."/>
            <person name="Wang H."/>
            <person name="Yang Z."/>
            <person name="Liu X."/>
            <person name="Jiang W."/>
            <person name="Mao L."/>
            <person name="Kong X."/>
            <person name="Jiao Y."/>
            <person name="Jia J."/>
        </authorList>
    </citation>
    <scope>NUCLEOTIDE SEQUENCE [LARGE SCALE GENOMIC DNA]</scope>
    <source>
        <strain evidence="2">cv. AL8/78</strain>
    </source>
</reference>
<organism evidence="1 2">
    <name type="scientific">Aegilops tauschii subsp. strangulata</name>
    <name type="common">Goatgrass</name>
    <dbReference type="NCBI Taxonomy" id="200361"/>
    <lineage>
        <taxon>Eukaryota</taxon>
        <taxon>Viridiplantae</taxon>
        <taxon>Streptophyta</taxon>
        <taxon>Embryophyta</taxon>
        <taxon>Tracheophyta</taxon>
        <taxon>Spermatophyta</taxon>
        <taxon>Magnoliopsida</taxon>
        <taxon>Liliopsida</taxon>
        <taxon>Poales</taxon>
        <taxon>Poaceae</taxon>
        <taxon>BOP clade</taxon>
        <taxon>Pooideae</taxon>
        <taxon>Triticodae</taxon>
        <taxon>Triticeae</taxon>
        <taxon>Triticinae</taxon>
        <taxon>Aegilops</taxon>
    </lineage>
</organism>
<reference evidence="1" key="3">
    <citation type="journal article" date="2017" name="Nature">
        <title>Genome sequence of the progenitor of the wheat D genome Aegilops tauschii.</title>
        <authorList>
            <person name="Luo M.C."/>
            <person name="Gu Y.Q."/>
            <person name="Puiu D."/>
            <person name="Wang H."/>
            <person name="Twardziok S.O."/>
            <person name="Deal K.R."/>
            <person name="Huo N."/>
            <person name="Zhu T."/>
            <person name="Wang L."/>
            <person name="Wang Y."/>
            <person name="McGuire P.E."/>
            <person name="Liu S."/>
            <person name="Long H."/>
            <person name="Ramasamy R.K."/>
            <person name="Rodriguez J.C."/>
            <person name="Van S.L."/>
            <person name="Yuan L."/>
            <person name="Wang Z."/>
            <person name="Xia Z."/>
            <person name="Xiao L."/>
            <person name="Anderson O.D."/>
            <person name="Ouyang S."/>
            <person name="Liang Y."/>
            <person name="Zimin A.V."/>
            <person name="Pertea G."/>
            <person name="Qi P."/>
            <person name="Bennetzen J.L."/>
            <person name="Dai X."/>
            <person name="Dawson M.W."/>
            <person name="Muller H.G."/>
            <person name="Kugler K."/>
            <person name="Rivarola-Duarte L."/>
            <person name="Spannagl M."/>
            <person name="Mayer K.F.X."/>
            <person name="Lu F.H."/>
            <person name="Bevan M.W."/>
            <person name="Leroy P."/>
            <person name="Li P."/>
            <person name="You F.M."/>
            <person name="Sun Q."/>
            <person name="Liu Z."/>
            <person name="Lyons E."/>
            <person name="Wicker T."/>
            <person name="Salzberg S.L."/>
            <person name="Devos K.M."/>
            <person name="Dvorak J."/>
        </authorList>
    </citation>
    <scope>NUCLEOTIDE SEQUENCE [LARGE SCALE GENOMIC DNA]</scope>
    <source>
        <strain evidence="1">cv. AL8/78</strain>
    </source>
</reference>
<dbReference type="EnsemblPlants" id="AET6Gv20353600.25">
    <property type="protein sequence ID" value="AET6Gv20353600.25"/>
    <property type="gene ID" value="AET6Gv20353600"/>
</dbReference>
<keyword evidence="2" id="KW-1185">Reference proteome</keyword>
<evidence type="ECO:0000313" key="1">
    <source>
        <dbReference type="EnsemblPlants" id="AET6Gv20353600.25"/>
    </source>
</evidence>
<sequence>MRMMQKILVHIVTIISNFMDLEPAATRISRVVNSTDHTPSNNLATVTPNAIRRFVSDRNWQQKAIVSVMEAGGVNWLVELLRVIRRLNLKDQWTDLSLHFITLYALRSTISENTRAQNHFRSIGGLEVLLDGLGLPSSKFSVSKHSFVPSDERSDILQLQILSLEILREAVFGNVNNLQFLCENGRIHKFANSICWPAFMFQEFHQQKFLDPEVPNWKLDRQSTGNSPTLESFPSPVDILNTTEWNEYSVKLSKALCSFLLPPNEIRYCPGSTVTKISLPISLAYWEQCARWIIKILSTVFPCIKACASETELPNHIRILSNILQHYMLSTFKKVLISAPVLLKSFREEGLWDLIFSEKIFYFGSSLECIHQIVGETETQTDHFTDAAESTGYKSNLPDVNILQSEAISFLEFAATLNENTNNLNAQHC</sequence>
<reference evidence="1" key="4">
    <citation type="submission" date="2019-03" db="UniProtKB">
        <authorList>
            <consortium name="EnsemblPlants"/>
        </authorList>
    </citation>
    <scope>IDENTIFICATION</scope>
</reference>